<protein>
    <submittedName>
        <fullName evidence="1">Uncharacterized protein</fullName>
    </submittedName>
</protein>
<proteinExistence type="predicted"/>
<organism evidence="1 2">
    <name type="scientific">Novilysobacter selenitireducens</name>
    <dbReference type="NCBI Taxonomy" id="2872639"/>
    <lineage>
        <taxon>Bacteria</taxon>
        <taxon>Pseudomonadati</taxon>
        <taxon>Pseudomonadota</taxon>
        <taxon>Gammaproteobacteria</taxon>
        <taxon>Lysobacterales</taxon>
        <taxon>Lysobacteraceae</taxon>
        <taxon>Novilysobacter</taxon>
    </lineage>
</organism>
<gene>
    <name evidence="1" type="ORF">K6753_04835</name>
</gene>
<name>A0ABS7T4R4_9GAMM</name>
<sequence>MSETGIYTEVAESILEHAAAIARLDVGVLGADEYDAAYATRVHAIRLVAVSYVDPHPDRELVRQLRALSGDVPGVFVHLVDGAVELIVDSASRQHKFKLWTRRQLMNNEEDETDDG</sequence>
<dbReference type="RefSeq" id="WP_223675052.1">
    <property type="nucleotide sequence ID" value="NZ_JAINZW010000002.1"/>
</dbReference>
<evidence type="ECO:0000313" key="2">
    <source>
        <dbReference type="Proteomes" id="UP001430954"/>
    </source>
</evidence>
<accession>A0ABS7T4R4</accession>
<dbReference type="EMBL" id="JAINZW010000002">
    <property type="protein sequence ID" value="MBZ4038850.1"/>
    <property type="molecule type" value="Genomic_DNA"/>
</dbReference>
<dbReference type="Proteomes" id="UP001430954">
    <property type="component" value="Unassembled WGS sequence"/>
</dbReference>
<comment type="caution">
    <text evidence="1">The sequence shown here is derived from an EMBL/GenBank/DDBJ whole genome shotgun (WGS) entry which is preliminary data.</text>
</comment>
<keyword evidence="2" id="KW-1185">Reference proteome</keyword>
<reference evidence="1 2" key="1">
    <citation type="submission" date="2021-09" db="EMBL/GenBank/DDBJ databases">
        <title>Lysobacter sp. 13A isolated from the river sediment.</title>
        <authorList>
            <person name="Liu H."/>
            <person name="Li S."/>
            <person name="Mao S."/>
        </authorList>
    </citation>
    <scope>NUCLEOTIDE SEQUENCE [LARGE SCALE GENOMIC DNA]</scope>
    <source>
        <strain evidence="1 2">13A</strain>
    </source>
</reference>
<evidence type="ECO:0000313" key="1">
    <source>
        <dbReference type="EMBL" id="MBZ4038850.1"/>
    </source>
</evidence>